<organism evidence="2 3">
    <name type="scientific">Ceratocystis pirilliformis</name>
    <dbReference type="NCBI Taxonomy" id="259994"/>
    <lineage>
        <taxon>Eukaryota</taxon>
        <taxon>Fungi</taxon>
        <taxon>Dikarya</taxon>
        <taxon>Ascomycota</taxon>
        <taxon>Pezizomycotina</taxon>
        <taxon>Sordariomycetes</taxon>
        <taxon>Hypocreomycetidae</taxon>
        <taxon>Microascales</taxon>
        <taxon>Ceratocystidaceae</taxon>
        <taxon>Ceratocystis</taxon>
    </lineage>
</organism>
<proteinExistence type="predicted"/>
<feature type="signal peptide" evidence="1">
    <location>
        <begin position="1"/>
        <end position="19"/>
    </location>
</feature>
<accession>A0ABR3YZ55</accession>
<keyword evidence="3" id="KW-1185">Reference proteome</keyword>
<evidence type="ECO:0000313" key="2">
    <source>
        <dbReference type="EMBL" id="KAL1893680.1"/>
    </source>
</evidence>
<comment type="caution">
    <text evidence="2">The sequence shown here is derived from an EMBL/GenBank/DDBJ whole genome shotgun (WGS) entry which is preliminary data.</text>
</comment>
<evidence type="ECO:0000256" key="1">
    <source>
        <dbReference type="SAM" id="SignalP"/>
    </source>
</evidence>
<sequence>MARSYTLSLLLGLASLAVAQCPAEPNKLVCYDYPGAVTQDLDIIDVQTISWYLRWYSHTEGNPLFWTMYTTDNETTTSVPLNDTSLASLTPGSNSTTPNNSTLAGGISIYSSSNVIGNGATLNNSTIANSNITTAQNDNSGSLNSTAPYLNLTTPTALPSSSRPNVVHTFSTMSHTAAPTVVSQPPVAADQCLEWTVITRGTVMLLARLSGTRNASVLYDDIAYSLDGITGDWGKWIPRGRGTEDEQKVPVLIDCNNSGGQVPVYVNKTNPAYHSEEFLEKNYSTEGIWLKLVHTPPAMEMGKRSTEYGEPVLGRI</sequence>
<dbReference type="EMBL" id="JAWDJO010000104">
    <property type="protein sequence ID" value="KAL1893680.1"/>
    <property type="molecule type" value="Genomic_DNA"/>
</dbReference>
<dbReference type="Proteomes" id="UP001583280">
    <property type="component" value="Unassembled WGS sequence"/>
</dbReference>
<reference evidence="2 3" key="1">
    <citation type="journal article" date="2024" name="IMA Fungus">
        <title>IMA Genome - F19 : A genome assembly and annotation guide to empower mycologists, including annotated draft genome sequences of Ceratocystis pirilliformis, Diaporthe australafricana, Fusarium ophioides, Paecilomyces lecythidis, and Sporothrix stenoceras.</title>
        <authorList>
            <person name="Aylward J."/>
            <person name="Wilson A.M."/>
            <person name="Visagie C.M."/>
            <person name="Spraker J."/>
            <person name="Barnes I."/>
            <person name="Buitendag C."/>
            <person name="Ceriani C."/>
            <person name="Del Mar Angel L."/>
            <person name="du Plessis D."/>
            <person name="Fuchs T."/>
            <person name="Gasser K."/>
            <person name="Kramer D."/>
            <person name="Li W."/>
            <person name="Munsamy K."/>
            <person name="Piso A."/>
            <person name="Price J.L."/>
            <person name="Sonnekus B."/>
            <person name="Thomas C."/>
            <person name="van der Nest A."/>
            <person name="van Dijk A."/>
            <person name="van Heerden A."/>
            <person name="van Vuuren N."/>
            <person name="Yilmaz N."/>
            <person name="Duong T.A."/>
            <person name="van der Merwe N.A."/>
            <person name="Wingfield M.J."/>
            <person name="Wingfield B.D."/>
        </authorList>
    </citation>
    <scope>NUCLEOTIDE SEQUENCE [LARGE SCALE GENOMIC DNA]</scope>
    <source>
        <strain evidence="2 3">CMW 12675</strain>
    </source>
</reference>
<feature type="chain" id="PRO_5045557555" evidence="1">
    <location>
        <begin position="20"/>
        <end position="316"/>
    </location>
</feature>
<evidence type="ECO:0000313" key="3">
    <source>
        <dbReference type="Proteomes" id="UP001583280"/>
    </source>
</evidence>
<name>A0ABR3YZ55_9PEZI</name>
<gene>
    <name evidence="2" type="ORF">Cpir12675_003978</name>
</gene>
<protein>
    <submittedName>
        <fullName evidence="2">Uncharacterized protein</fullName>
    </submittedName>
</protein>
<keyword evidence="1" id="KW-0732">Signal</keyword>